<dbReference type="InterPro" id="IPR048493">
    <property type="entry name" value="DUF1980_N"/>
</dbReference>
<feature type="transmembrane region" description="Helical" evidence="2">
    <location>
        <begin position="105"/>
        <end position="124"/>
    </location>
</feature>
<keyword evidence="2" id="KW-0812">Transmembrane</keyword>
<feature type="transmembrane region" description="Helical" evidence="2">
    <location>
        <begin position="31"/>
        <end position="51"/>
    </location>
</feature>
<evidence type="ECO:0000259" key="4">
    <source>
        <dbReference type="Pfam" id="PF21537"/>
    </source>
</evidence>
<dbReference type="NCBIfam" id="TIGR03943">
    <property type="entry name" value="TIGR03943 family putative permease subunit"/>
    <property type="match status" value="1"/>
</dbReference>
<reference evidence="5 6" key="1">
    <citation type="submission" date="2016-07" db="EMBL/GenBank/DDBJ databases">
        <authorList>
            <person name="Townsley L."/>
            <person name="Shank E.A."/>
        </authorList>
    </citation>
    <scope>NUCLEOTIDE SEQUENCE [LARGE SCALE GENOMIC DNA]</scope>
    <source>
        <strain evidence="5 6">CH01</strain>
    </source>
</reference>
<protein>
    <submittedName>
        <fullName evidence="5">TIGR03943 family protein</fullName>
    </submittedName>
</protein>
<dbReference type="InterPro" id="IPR052955">
    <property type="entry name" value="UPF0703_membrane_permease"/>
</dbReference>
<proteinExistence type="predicted"/>
<keyword evidence="2" id="KW-1133">Transmembrane helix</keyword>
<feature type="region of interest" description="Disordered" evidence="1">
    <location>
        <begin position="59"/>
        <end position="84"/>
    </location>
</feature>
<dbReference type="Pfam" id="PF09323">
    <property type="entry name" value="DUF1980"/>
    <property type="match status" value="1"/>
</dbReference>
<feature type="domain" description="DUF1980" evidence="3">
    <location>
        <begin position="3"/>
        <end position="137"/>
    </location>
</feature>
<dbReference type="PANTHER" id="PTHR40047">
    <property type="entry name" value="UPF0703 PROTEIN YCGQ"/>
    <property type="match status" value="1"/>
</dbReference>
<feature type="domain" description="DUF1980" evidence="4">
    <location>
        <begin position="162"/>
        <end position="302"/>
    </location>
</feature>
<dbReference type="EMBL" id="MDKC01000001">
    <property type="protein sequence ID" value="ODG93790.1"/>
    <property type="molecule type" value="Genomic_DNA"/>
</dbReference>
<dbReference type="PANTHER" id="PTHR40047:SF1">
    <property type="entry name" value="UPF0703 PROTEIN YCGQ"/>
    <property type="match status" value="1"/>
</dbReference>
<dbReference type="Proteomes" id="UP000094580">
    <property type="component" value="Unassembled WGS sequence"/>
</dbReference>
<comment type="caution">
    <text evidence="5">The sequence shown here is derived from an EMBL/GenBank/DDBJ whole genome shotgun (WGS) entry which is preliminary data.</text>
</comment>
<gene>
    <name evidence="5" type="ORF">BED47_01075</name>
</gene>
<sequence length="304" mass="35425">MARAYVLLGFTFFLMQLHIKGTISKYINMKYSYLSLTAGILFAFLTLIQVIHTLRTNHDEDEEHSHDHDHDHDHDHNHNHHHDHNCDHTCVHGHVHKEAKGFKKFLNGLVFIFPLFTGIFLPVATLDSTIVQAKGFHFPVSEPGNNDPFMQRQYLKPDLSIYYGQEGYQKLIKQESKEYINKKSIVLNDYDFLKGMEVLYDEPGKYLGKQLTYKGFIYHEKGLKKNQVFLFRFGIIHCVADSGVYGVLIDLPNGQTLKNDQWIEATGNIQQMYYQPFKVNIPYLDVTNIKEIQPPKDAYVYRNK</sequence>
<organism evidence="5 6">
    <name type="scientific">Gottfriedia luciferensis</name>
    <dbReference type="NCBI Taxonomy" id="178774"/>
    <lineage>
        <taxon>Bacteria</taxon>
        <taxon>Bacillati</taxon>
        <taxon>Bacillota</taxon>
        <taxon>Bacilli</taxon>
        <taxon>Bacillales</taxon>
        <taxon>Bacillaceae</taxon>
        <taxon>Gottfriedia</taxon>
    </lineage>
</organism>
<evidence type="ECO:0000313" key="5">
    <source>
        <dbReference type="EMBL" id="ODG93790.1"/>
    </source>
</evidence>
<dbReference type="InterPro" id="IPR048447">
    <property type="entry name" value="DUF1980_C"/>
</dbReference>
<feature type="compositionally biased region" description="Basic and acidic residues" evidence="1">
    <location>
        <begin position="63"/>
        <end position="76"/>
    </location>
</feature>
<evidence type="ECO:0000259" key="3">
    <source>
        <dbReference type="Pfam" id="PF09323"/>
    </source>
</evidence>
<evidence type="ECO:0000313" key="6">
    <source>
        <dbReference type="Proteomes" id="UP000094580"/>
    </source>
</evidence>
<keyword evidence="6" id="KW-1185">Reference proteome</keyword>
<dbReference type="Pfam" id="PF21537">
    <property type="entry name" value="DUF1980_C"/>
    <property type="match status" value="1"/>
</dbReference>
<keyword evidence="2" id="KW-0472">Membrane</keyword>
<evidence type="ECO:0000256" key="2">
    <source>
        <dbReference type="SAM" id="Phobius"/>
    </source>
</evidence>
<evidence type="ECO:0000256" key="1">
    <source>
        <dbReference type="SAM" id="MobiDB-lite"/>
    </source>
</evidence>
<accession>A0ABX2ZYS8</accession>
<dbReference type="InterPro" id="IPR015402">
    <property type="entry name" value="DUF1980"/>
</dbReference>
<name>A0ABX2ZYS8_9BACI</name>
<dbReference type="RefSeq" id="WP_069031972.1">
    <property type="nucleotide sequence ID" value="NZ_MDKC01000001.1"/>
</dbReference>